<evidence type="ECO:0000259" key="4">
    <source>
        <dbReference type="PROSITE" id="PS52004"/>
    </source>
</evidence>
<evidence type="ECO:0000256" key="1">
    <source>
        <dbReference type="ARBA" id="ARBA00008467"/>
    </source>
</evidence>
<sequence>MNNPIYINSISTISPLGEERKGIWNNYKSSSHFITKANFNGAGEYAGFLPTWLKQKVISLRQEDELKNVDETVLFAVYASRKLAGENGWNKKENIGINIGSSRGATGLFEKYHRSFLESGKAEVLASPATTLGNISSWVAQDLQSSGPEISHSVTCSTGLHAILNAVAWLQAGMAEKFLVGGSEAALTPFTIAQMKAMKIYASQDADFPCRALDLEKTRNTMILGEAAGVLGLSKSPRTPLARIEGIGFATEKLKHAVSLSANADCLQKSMKMAVGNQQLSNVDAIVMHAPGTVKGDMAEFNAIRSLFGKQLPALTSNKWKIGHSFGASGILSLELALLMMEHQEFIGIPFVNDFNKPNKLEKILVNAVGFGGNAVSILLSREF</sequence>
<dbReference type="GO" id="GO:0004315">
    <property type="term" value="F:3-oxoacyl-[acyl-carrier-protein] synthase activity"/>
    <property type="evidence" value="ECO:0007669"/>
    <property type="project" value="TreeGrafter"/>
</dbReference>
<name>A0A5B7X5A0_9FLAO</name>
<accession>A0A5B7X5A0</accession>
<proteinExistence type="inferred from homology"/>
<dbReference type="OrthoDB" id="1141849at2"/>
<evidence type="ECO:0000313" key="5">
    <source>
        <dbReference type="EMBL" id="QCY69813.1"/>
    </source>
</evidence>
<protein>
    <submittedName>
        <fullName evidence="5">Beta-ketoacyl synthase</fullName>
    </submittedName>
</protein>
<dbReference type="InterPro" id="IPR016039">
    <property type="entry name" value="Thiolase-like"/>
</dbReference>
<dbReference type="Proteomes" id="UP000309016">
    <property type="component" value="Chromosome"/>
</dbReference>
<dbReference type="SMART" id="SM00825">
    <property type="entry name" value="PKS_KS"/>
    <property type="match status" value="1"/>
</dbReference>
<dbReference type="PANTHER" id="PTHR11712">
    <property type="entry name" value="POLYKETIDE SYNTHASE-RELATED"/>
    <property type="match status" value="1"/>
</dbReference>
<evidence type="ECO:0000256" key="2">
    <source>
        <dbReference type="ARBA" id="ARBA00022679"/>
    </source>
</evidence>
<dbReference type="SUPFAM" id="SSF53901">
    <property type="entry name" value="Thiolase-like"/>
    <property type="match status" value="1"/>
</dbReference>
<organism evidence="5 6">
    <name type="scientific">Antarcticibacterium flavum</name>
    <dbReference type="NCBI Taxonomy" id="2058175"/>
    <lineage>
        <taxon>Bacteria</taxon>
        <taxon>Pseudomonadati</taxon>
        <taxon>Bacteroidota</taxon>
        <taxon>Flavobacteriia</taxon>
        <taxon>Flavobacteriales</taxon>
        <taxon>Flavobacteriaceae</taxon>
        <taxon>Antarcticibacterium</taxon>
    </lineage>
</organism>
<reference evidence="5 6" key="1">
    <citation type="submission" date="2019-06" db="EMBL/GenBank/DDBJ databases">
        <title>Complete genome sequence of Antarcticibacterium flavum KCTC 52984T from an Antarctic marine sediment.</title>
        <authorList>
            <person name="Lee Y.M."/>
            <person name="Shin S.C."/>
        </authorList>
    </citation>
    <scope>NUCLEOTIDE SEQUENCE [LARGE SCALE GENOMIC DNA]</scope>
    <source>
        <strain evidence="5 6">KCTC 52984</strain>
    </source>
</reference>
<dbReference type="AlphaFoldDB" id="A0A5B7X5A0"/>
<gene>
    <name evidence="5" type="ORF">FHG64_10600</name>
</gene>
<comment type="similarity">
    <text evidence="1 3">Belongs to the thiolase-like superfamily. Beta-ketoacyl-ACP synthases family.</text>
</comment>
<keyword evidence="2 3" id="KW-0808">Transferase</keyword>
<feature type="domain" description="Ketosynthase family 3 (KS3)" evidence="4">
    <location>
        <begin position="2"/>
        <end position="382"/>
    </location>
</feature>
<dbReference type="PANTHER" id="PTHR11712:SF336">
    <property type="entry name" value="3-OXOACYL-[ACYL-CARRIER-PROTEIN] SYNTHASE, MITOCHONDRIAL"/>
    <property type="match status" value="1"/>
</dbReference>
<evidence type="ECO:0000313" key="6">
    <source>
        <dbReference type="Proteomes" id="UP000309016"/>
    </source>
</evidence>
<dbReference type="Gene3D" id="3.40.47.10">
    <property type="match status" value="1"/>
</dbReference>
<dbReference type="InterPro" id="IPR014031">
    <property type="entry name" value="Ketoacyl_synth_C"/>
</dbReference>
<dbReference type="InterPro" id="IPR000794">
    <property type="entry name" value="Beta-ketoacyl_synthase"/>
</dbReference>
<evidence type="ECO:0000256" key="3">
    <source>
        <dbReference type="RuleBase" id="RU003694"/>
    </source>
</evidence>
<dbReference type="RefSeq" id="WP_139066378.1">
    <property type="nucleotide sequence ID" value="NZ_CP040812.1"/>
</dbReference>
<dbReference type="KEGG" id="afla:FHG64_10600"/>
<dbReference type="InterPro" id="IPR014030">
    <property type="entry name" value="Ketoacyl_synth_N"/>
</dbReference>
<keyword evidence="6" id="KW-1185">Reference proteome</keyword>
<dbReference type="InterPro" id="IPR020841">
    <property type="entry name" value="PKS_Beta-ketoAc_synthase_dom"/>
</dbReference>
<dbReference type="EMBL" id="CP040812">
    <property type="protein sequence ID" value="QCY69813.1"/>
    <property type="molecule type" value="Genomic_DNA"/>
</dbReference>
<dbReference type="Pfam" id="PF02801">
    <property type="entry name" value="Ketoacyl-synt_C"/>
    <property type="match status" value="1"/>
</dbReference>
<dbReference type="GO" id="GO:0006633">
    <property type="term" value="P:fatty acid biosynthetic process"/>
    <property type="evidence" value="ECO:0007669"/>
    <property type="project" value="TreeGrafter"/>
</dbReference>
<dbReference type="Pfam" id="PF00109">
    <property type="entry name" value="ketoacyl-synt"/>
    <property type="match status" value="1"/>
</dbReference>
<dbReference type="PROSITE" id="PS52004">
    <property type="entry name" value="KS3_2"/>
    <property type="match status" value="1"/>
</dbReference>